<protein>
    <recommendedName>
        <fullName evidence="1">DUF4253 domain-containing protein</fullName>
    </recommendedName>
</protein>
<dbReference type="AlphaFoldDB" id="A0A1I5Y439"/>
<reference evidence="3" key="1">
    <citation type="submission" date="2016-10" db="EMBL/GenBank/DDBJ databases">
        <authorList>
            <person name="Varghese N."/>
            <person name="Submissions S."/>
        </authorList>
    </citation>
    <scope>NUCLEOTIDE SEQUENCE [LARGE SCALE GENOMIC DNA]</scope>
    <source>
        <strain evidence="3">P18</strain>
    </source>
</reference>
<sequence length="267" mass="31996">MYKKLTDLLEIKCIPAISTGNLSEDNLANARLYVKLLNEYERQGIYPVLINKEMDNEWFRMSMGHNRVNDTKEQYREDVEWTIKQTEYSCFEVWLGRLLYDYRLDCFKSKEEIDEYLERLIPPVSEEYENIFANATEKEQFGIFDMDEMTYDYAPLFIYFEELEFALLPVKKPWEILGWFPFGRFNACPAPKYHIALAKELYQRFGARVMYVGRDRMTYYLRKPLMAKADIEYASKMLMIADGDLYTDYPSTAEGIIGFHTWQFWWD</sequence>
<dbReference type="EMBL" id="FOXO01000040">
    <property type="protein sequence ID" value="SFQ39002.1"/>
    <property type="molecule type" value="Genomic_DNA"/>
</dbReference>
<gene>
    <name evidence="2" type="ORF">SAMN04487928_14037</name>
</gene>
<organism evidence="2 3">
    <name type="scientific">Butyrivibrio proteoclasticus</name>
    <dbReference type="NCBI Taxonomy" id="43305"/>
    <lineage>
        <taxon>Bacteria</taxon>
        <taxon>Bacillati</taxon>
        <taxon>Bacillota</taxon>
        <taxon>Clostridia</taxon>
        <taxon>Lachnospirales</taxon>
        <taxon>Lachnospiraceae</taxon>
        <taxon>Butyrivibrio</taxon>
    </lineage>
</organism>
<dbReference type="RefSeq" id="WP_074891683.1">
    <property type="nucleotide sequence ID" value="NZ_FOXO01000040.1"/>
</dbReference>
<dbReference type="InterPro" id="IPR025349">
    <property type="entry name" value="DUF4253"/>
</dbReference>
<dbReference type="Pfam" id="PF14062">
    <property type="entry name" value="DUF4253"/>
    <property type="match status" value="1"/>
</dbReference>
<evidence type="ECO:0000259" key="1">
    <source>
        <dbReference type="Pfam" id="PF14062"/>
    </source>
</evidence>
<name>A0A1I5Y439_9FIRM</name>
<proteinExistence type="predicted"/>
<feature type="domain" description="DUF4253" evidence="1">
    <location>
        <begin position="166"/>
        <end position="267"/>
    </location>
</feature>
<evidence type="ECO:0000313" key="2">
    <source>
        <dbReference type="EMBL" id="SFQ39002.1"/>
    </source>
</evidence>
<evidence type="ECO:0000313" key="3">
    <source>
        <dbReference type="Proteomes" id="UP000182624"/>
    </source>
</evidence>
<keyword evidence="3" id="KW-1185">Reference proteome</keyword>
<accession>A0A1I5Y439</accession>
<dbReference type="Proteomes" id="UP000182624">
    <property type="component" value="Unassembled WGS sequence"/>
</dbReference>
<dbReference type="OrthoDB" id="4827574at2"/>